<dbReference type="Pfam" id="PF03466">
    <property type="entry name" value="LysR_substrate"/>
    <property type="match status" value="1"/>
</dbReference>
<evidence type="ECO:0000256" key="2">
    <source>
        <dbReference type="ARBA" id="ARBA00023015"/>
    </source>
</evidence>
<keyword evidence="3" id="KW-0238">DNA-binding</keyword>
<evidence type="ECO:0000259" key="5">
    <source>
        <dbReference type="PROSITE" id="PS50931"/>
    </source>
</evidence>
<dbReference type="OrthoDB" id="9796526at2"/>
<dbReference type="InterPro" id="IPR000847">
    <property type="entry name" value="LysR_HTH_N"/>
</dbReference>
<dbReference type="InterPro" id="IPR036390">
    <property type="entry name" value="WH_DNA-bd_sf"/>
</dbReference>
<reference evidence="7" key="1">
    <citation type="submission" date="2018-09" db="EMBL/GenBank/DDBJ databases">
        <authorList>
            <person name="Tuo L."/>
        </authorList>
    </citation>
    <scope>NUCLEOTIDE SEQUENCE [LARGE SCALE GENOMIC DNA]</scope>
    <source>
        <strain evidence="7">M2BS4Y-1</strain>
    </source>
</reference>
<dbReference type="InterPro" id="IPR036388">
    <property type="entry name" value="WH-like_DNA-bd_sf"/>
</dbReference>
<comment type="similarity">
    <text evidence="1">Belongs to the LysR transcriptional regulatory family.</text>
</comment>
<dbReference type="InterPro" id="IPR058163">
    <property type="entry name" value="LysR-type_TF_proteobact-type"/>
</dbReference>
<dbReference type="GO" id="GO:0003700">
    <property type="term" value="F:DNA-binding transcription factor activity"/>
    <property type="evidence" value="ECO:0007669"/>
    <property type="project" value="InterPro"/>
</dbReference>
<dbReference type="GO" id="GO:0006351">
    <property type="term" value="P:DNA-templated transcription"/>
    <property type="evidence" value="ECO:0007669"/>
    <property type="project" value="TreeGrafter"/>
</dbReference>
<evidence type="ECO:0000313" key="6">
    <source>
        <dbReference type="EMBL" id="RIX98005.1"/>
    </source>
</evidence>
<dbReference type="Gene3D" id="3.40.190.10">
    <property type="entry name" value="Periplasmic binding protein-like II"/>
    <property type="match status" value="1"/>
</dbReference>
<dbReference type="InterPro" id="IPR005119">
    <property type="entry name" value="LysR_subst-bd"/>
</dbReference>
<feature type="domain" description="HTH lysR-type" evidence="5">
    <location>
        <begin position="1"/>
        <end position="63"/>
    </location>
</feature>
<proteinExistence type="inferred from homology"/>
<dbReference type="GO" id="GO:0043565">
    <property type="term" value="F:sequence-specific DNA binding"/>
    <property type="evidence" value="ECO:0007669"/>
    <property type="project" value="TreeGrafter"/>
</dbReference>
<dbReference type="AlphaFoldDB" id="A0A3A1WH48"/>
<dbReference type="PROSITE" id="PS50931">
    <property type="entry name" value="HTH_LYSR"/>
    <property type="match status" value="1"/>
</dbReference>
<protein>
    <submittedName>
        <fullName evidence="6">LysR family transcriptional regulator</fullName>
    </submittedName>
</protein>
<evidence type="ECO:0000313" key="7">
    <source>
        <dbReference type="Proteomes" id="UP000265750"/>
    </source>
</evidence>
<dbReference type="PANTHER" id="PTHR30537">
    <property type="entry name" value="HTH-TYPE TRANSCRIPTIONAL REGULATOR"/>
    <property type="match status" value="1"/>
</dbReference>
<dbReference type="Gene3D" id="1.10.10.10">
    <property type="entry name" value="Winged helix-like DNA-binding domain superfamily/Winged helix DNA-binding domain"/>
    <property type="match status" value="1"/>
</dbReference>
<evidence type="ECO:0000256" key="4">
    <source>
        <dbReference type="ARBA" id="ARBA00023163"/>
    </source>
</evidence>
<dbReference type="PANTHER" id="PTHR30537:SF3">
    <property type="entry name" value="TRANSCRIPTIONAL REGULATORY PROTEIN"/>
    <property type="match status" value="1"/>
</dbReference>
<comment type="caution">
    <text evidence="6">The sequence shown here is derived from an EMBL/GenBank/DDBJ whole genome shotgun (WGS) entry which is preliminary data.</text>
</comment>
<dbReference type="EMBL" id="QYRN01000012">
    <property type="protein sequence ID" value="RIX98005.1"/>
    <property type="molecule type" value="Genomic_DNA"/>
</dbReference>
<keyword evidence="2" id="KW-0805">Transcription regulation</keyword>
<name>A0A3A1WH48_9HYPH</name>
<sequence>MELDRLAWDDLRLVGAVAEAGTLPVAAGRLGVAHSTVFRRLRQIEAAMGCALFERNGARLAPTAAGEEIAAVARVVAEAVDAAALRLAGREPLPSGEVRVATNDSLLVHFLTPLFAGFRRHCPAVRLDVVLGNPALNLSKRDADVAIRATDRPPETLVGRKGARIAWALFGPRGTAVEDWVSPGDAMAGMAVARHVARIAPADRIGYRVNTVLGLAEAIEAGVGRGYLPCFVGDARPGLRRLEAPDERFATDLWLLTHADLRHVPRVRALMDFLAAAVADHRPLLEGRRPQPG</sequence>
<evidence type="ECO:0000256" key="1">
    <source>
        <dbReference type="ARBA" id="ARBA00009437"/>
    </source>
</evidence>
<gene>
    <name evidence="6" type="ORF">D3218_17880</name>
</gene>
<organism evidence="6 7">
    <name type="scientific">Aureimonas flava</name>
    <dbReference type="NCBI Taxonomy" id="2320271"/>
    <lineage>
        <taxon>Bacteria</taxon>
        <taxon>Pseudomonadati</taxon>
        <taxon>Pseudomonadota</taxon>
        <taxon>Alphaproteobacteria</taxon>
        <taxon>Hyphomicrobiales</taxon>
        <taxon>Aurantimonadaceae</taxon>
        <taxon>Aureimonas</taxon>
    </lineage>
</organism>
<dbReference type="SUPFAM" id="SSF53850">
    <property type="entry name" value="Periplasmic binding protein-like II"/>
    <property type="match status" value="1"/>
</dbReference>
<keyword evidence="7" id="KW-1185">Reference proteome</keyword>
<keyword evidence="4" id="KW-0804">Transcription</keyword>
<dbReference type="SUPFAM" id="SSF46785">
    <property type="entry name" value="Winged helix' DNA-binding domain"/>
    <property type="match status" value="1"/>
</dbReference>
<evidence type="ECO:0000256" key="3">
    <source>
        <dbReference type="ARBA" id="ARBA00023125"/>
    </source>
</evidence>
<dbReference type="Pfam" id="PF00126">
    <property type="entry name" value="HTH_1"/>
    <property type="match status" value="1"/>
</dbReference>
<dbReference type="Proteomes" id="UP000265750">
    <property type="component" value="Unassembled WGS sequence"/>
</dbReference>
<accession>A0A3A1WH48</accession>